<feature type="compositionally biased region" description="Basic and acidic residues" evidence="1">
    <location>
        <begin position="1"/>
        <end position="25"/>
    </location>
</feature>
<dbReference type="OrthoDB" id="10640907at2759"/>
<name>U4LKB6_PYROM</name>
<feature type="region of interest" description="Disordered" evidence="1">
    <location>
        <begin position="171"/>
        <end position="247"/>
    </location>
</feature>
<feature type="compositionally biased region" description="Low complexity" evidence="1">
    <location>
        <begin position="117"/>
        <end position="131"/>
    </location>
</feature>
<feature type="region of interest" description="Disordered" evidence="1">
    <location>
        <begin position="318"/>
        <end position="342"/>
    </location>
</feature>
<proteinExistence type="predicted"/>
<dbReference type="AlphaFoldDB" id="U4LKB6"/>
<protein>
    <submittedName>
        <fullName evidence="2">Uncharacterized protein</fullName>
    </submittedName>
</protein>
<accession>U4LKB6</accession>
<feature type="compositionally biased region" description="Polar residues" evidence="1">
    <location>
        <begin position="29"/>
        <end position="42"/>
    </location>
</feature>
<evidence type="ECO:0000313" key="3">
    <source>
        <dbReference type="Proteomes" id="UP000018144"/>
    </source>
</evidence>
<feature type="region of interest" description="Disordered" evidence="1">
    <location>
        <begin position="1"/>
        <end position="138"/>
    </location>
</feature>
<feature type="compositionally biased region" description="Low complexity" evidence="1">
    <location>
        <begin position="89"/>
        <end position="100"/>
    </location>
</feature>
<feature type="compositionally biased region" description="Low complexity" evidence="1">
    <location>
        <begin position="171"/>
        <end position="185"/>
    </location>
</feature>
<feature type="compositionally biased region" description="Polar residues" evidence="1">
    <location>
        <begin position="333"/>
        <end position="342"/>
    </location>
</feature>
<dbReference type="EMBL" id="HF935844">
    <property type="protein sequence ID" value="CCX32373.1"/>
    <property type="molecule type" value="Genomic_DNA"/>
</dbReference>
<gene>
    <name evidence="2" type="ORF">PCON_13022</name>
</gene>
<feature type="compositionally biased region" description="Basic and acidic residues" evidence="1">
    <location>
        <begin position="101"/>
        <end position="111"/>
    </location>
</feature>
<reference evidence="2 3" key="1">
    <citation type="journal article" date="2013" name="PLoS Genet.">
        <title>The genome and development-dependent transcriptomes of Pyronema confluens: a window into fungal evolution.</title>
        <authorList>
            <person name="Traeger S."/>
            <person name="Altegoer F."/>
            <person name="Freitag M."/>
            <person name="Gabaldon T."/>
            <person name="Kempken F."/>
            <person name="Kumar A."/>
            <person name="Marcet-Houben M."/>
            <person name="Poggeler S."/>
            <person name="Stajich J.E."/>
            <person name="Nowrousian M."/>
        </authorList>
    </citation>
    <scope>NUCLEOTIDE SEQUENCE [LARGE SCALE GENOMIC DNA]</scope>
    <source>
        <strain evidence="3">CBS 100304</strain>
        <tissue evidence="2">Vegetative mycelium</tissue>
    </source>
</reference>
<evidence type="ECO:0000313" key="2">
    <source>
        <dbReference type="EMBL" id="CCX32373.1"/>
    </source>
</evidence>
<organism evidence="2 3">
    <name type="scientific">Pyronema omphalodes (strain CBS 100304)</name>
    <name type="common">Pyronema confluens</name>
    <dbReference type="NCBI Taxonomy" id="1076935"/>
    <lineage>
        <taxon>Eukaryota</taxon>
        <taxon>Fungi</taxon>
        <taxon>Dikarya</taxon>
        <taxon>Ascomycota</taxon>
        <taxon>Pezizomycotina</taxon>
        <taxon>Pezizomycetes</taxon>
        <taxon>Pezizales</taxon>
        <taxon>Pyronemataceae</taxon>
        <taxon>Pyronema</taxon>
    </lineage>
</organism>
<dbReference type="Proteomes" id="UP000018144">
    <property type="component" value="Unassembled WGS sequence"/>
</dbReference>
<feature type="compositionally biased region" description="Polar residues" evidence="1">
    <location>
        <begin position="209"/>
        <end position="237"/>
    </location>
</feature>
<sequence length="342" mass="35342">MSKSDGEKPELDRNMSKSDGKKPEINPRSAGNSNATDPSQQVQKHKKVEASSPTSDAGSWGILSPSEERPELPTLRSEGSMVIVGSGPGSPTETSSGSDSRPAESPEEPHKVPTIKTDSATATLPSTSTSKAEPRHLSITELEDAIAAAIDETIPGSLSMDELEDALLEKATFGTTASTGSSRTDSPSKEQSTDFHGTELLGSMDKGSLPSTVPQSLVVSGSCSPTASDVGPSSSEAPSKEVTSRPTSIDLSVISNFDSMDNVSLPPSGPEPLVISGLSSSTTGDFIPFSSVYPSLATHRPIPRNLSAKKIRCSQICQDGTGRNAPTQAAARKSNSATGSGS</sequence>
<evidence type="ECO:0000256" key="1">
    <source>
        <dbReference type="SAM" id="MobiDB-lite"/>
    </source>
</evidence>
<keyword evidence="3" id="KW-1185">Reference proteome</keyword>
<feature type="compositionally biased region" description="Basic and acidic residues" evidence="1">
    <location>
        <begin position="186"/>
        <end position="197"/>
    </location>
</feature>